<sequence length="234" mass="27100">MVGYSKSDIKKAQICWENHDAYMDKAGKAYWEEMAWPLGEKRKGLRMICKELEKECLMETHQEISLDKTTLSCRVRGITMSLSQSNKDKGWLTTEEQHAVLAYIKTMAYRGFSLSLRRIMEHVNEICWAHYRPDSEFPAKGVGQNWAKCFVEKHSDEIKAFWSHPLDHLHAHTVNPYIKEKFFKLLEAVIEGDEGDDIIPPELIYGTDETRIQQGIGVKERVYGPQGAKIQHQQ</sequence>
<name>A0A2H3C479_9AGAR</name>
<protein>
    <recommendedName>
        <fullName evidence="3">HTH CENPB-type domain-containing protein</fullName>
    </recommendedName>
</protein>
<evidence type="ECO:0000313" key="1">
    <source>
        <dbReference type="EMBL" id="PBK77861.1"/>
    </source>
</evidence>
<dbReference type="EMBL" id="KZ293415">
    <property type="protein sequence ID" value="PBK77861.1"/>
    <property type="molecule type" value="Genomic_DNA"/>
</dbReference>
<accession>A0A2H3C479</accession>
<organism evidence="1 2">
    <name type="scientific">Armillaria solidipes</name>
    <dbReference type="NCBI Taxonomy" id="1076256"/>
    <lineage>
        <taxon>Eukaryota</taxon>
        <taxon>Fungi</taxon>
        <taxon>Dikarya</taxon>
        <taxon>Basidiomycota</taxon>
        <taxon>Agaricomycotina</taxon>
        <taxon>Agaricomycetes</taxon>
        <taxon>Agaricomycetidae</taxon>
        <taxon>Agaricales</taxon>
        <taxon>Marasmiineae</taxon>
        <taxon>Physalacriaceae</taxon>
        <taxon>Armillaria</taxon>
    </lineage>
</organism>
<dbReference type="AlphaFoldDB" id="A0A2H3C479"/>
<evidence type="ECO:0008006" key="3">
    <source>
        <dbReference type="Google" id="ProtNLM"/>
    </source>
</evidence>
<dbReference type="STRING" id="1076256.A0A2H3C479"/>
<gene>
    <name evidence="1" type="ORF">ARMSODRAFT_1010499</name>
</gene>
<keyword evidence="2" id="KW-1185">Reference proteome</keyword>
<reference evidence="2" key="1">
    <citation type="journal article" date="2017" name="Nat. Ecol. Evol.">
        <title>Genome expansion and lineage-specific genetic innovations in the forest pathogenic fungi Armillaria.</title>
        <authorList>
            <person name="Sipos G."/>
            <person name="Prasanna A.N."/>
            <person name="Walter M.C."/>
            <person name="O'Connor E."/>
            <person name="Balint B."/>
            <person name="Krizsan K."/>
            <person name="Kiss B."/>
            <person name="Hess J."/>
            <person name="Varga T."/>
            <person name="Slot J."/>
            <person name="Riley R."/>
            <person name="Boka B."/>
            <person name="Rigling D."/>
            <person name="Barry K."/>
            <person name="Lee J."/>
            <person name="Mihaltcheva S."/>
            <person name="LaButti K."/>
            <person name="Lipzen A."/>
            <person name="Waldron R."/>
            <person name="Moloney N.M."/>
            <person name="Sperisen C."/>
            <person name="Kredics L."/>
            <person name="Vagvoelgyi C."/>
            <person name="Patrignani A."/>
            <person name="Fitzpatrick D."/>
            <person name="Nagy I."/>
            <person name="Doyle S."/>
            <person name="Anderson J.B."/>
            <person name="Grigoriev I.V."/>
            <person name="Gueldener U."/>
            <person name="Muensterkoetter M."/>
            <person name="Nagy L.G."/>
        </authorList>
    </citation>
    <scope>NUCLEOTIDE SEQUENCE [LARGE SCALE GENOMIC DNA]</scope>
    <source>
        <strain evidence="2">28-4</strain>
    </source>
</reference>
<proteinExistence type="predicted"/>
<dbReference type="Proteomes" id="UP000218334">
    <property type="component" value="Unassembled WGS sequence"/>
</dbReference>
<evidence type="ECO:0000313" key="2">
    <source>
        <dbReference type="Proteomes" id="UP000218334"/>
    </source>
</evidence>